<dbReference type="PROSITE" id="PS51007">
    <property type="entry name" value="CYTC"/>
    <property type="match status" value="2"/>
</dbReference>
<dbReference type="GO" id="GO:0020037">
    <property type="term" value="F:heme binding"/>
    <property type="evidence" value="ECO:0007669"/>
    <property type="project" value="InterPro"/>
</dbReference>
<proteinExistence type="predicted"/>
<evidence type="ECO:0000256" key="5">
    <source>
        <dbReference type="ARBA" id="ARBA00023004"/>
    </source>
</evidence>
<evidence type="ECO:0000259" key="7">
    <source>
        <dbReference type="PROSITE" id="PS51007"/>
    </source>
</evidence>
<keyword evidence="3 6" id="KW-0479">Metal-binding</keyword>
<dbReference type="InterPro" id="IPR009056">
    <property type="entry name" value="Cyt_c-like_dom"/>
</dbReference>
<evidence type="ECO:0000256" key="1">
    <source>
        <dbReference type="ARBA" id="ARBA00022448"/>
    </source>
</evidence>
<feature type="domain" description="Cytochrome c" evidence="7">
    <location>
        <begin position="132"/>
        <end position="213"/>
    </location>
</feature>
<gene>
    <name evidence="8" type="ORF">SAMN05444352_14224</name>
</gene>
<dbReference type="Gene3D" id="1.10.760.10">
    <property type="entry name" value="Cytochrome c-like domain"/>
    <property type="match status" value="2"/>
</dbReference>
<dbReference type="Proteomes" id="UP000198407">
    <property type="component" value="Unassembled WGS sequence"/>
</dbReference>
<dbReference type="Pfam" id="PF13442">
    <property type="entry name" value="Cytochrome_CBB3"/>
    <property type="match status" value="1"/>
</dbReference>
<evidence type="ECO:0000256" key="4">
    <source>
        <dbReference type="ARBA" id="ARBA00022982"/>
    </source>
</evidence>
<dbReference type="SUPFAM" id="SSF46626">
    <property type="entry name" value="Cytochrome c"/>
    <property type="match status" value="2"/>
</dbReference>
<evidence type="ECO:0000256" key="3">
    <source>
        <dbReference type="ARBA" id="ARBA00022723"/>
    </source>
</evidence>
<protein>
    <submittedName>
        <fullName evidence="8">Cytochrome c553</fullName>
    </submittedName>
</protein>
<dbReference type="RefSeq" id="WP_042125836.1">
    <property type="nucleotide sequence ID" value="NZ_FZOL01000042.1"/>
</dbReference>
<keyword evidence="1" id="KW-0813">Transport</keyword>
<evidence type="ECO:0000256" key="2">
    <source>
        <dbReference type="ARBA" id="ARBA00022617"/>
    </source>
</evidence>
<sequence length="217" mass="23695">MKKKLLLGVAVVLVVLLAVFGRDLLGMYRLLDYIDTTTQAYETEGPWPHTADACIGCHGKQGTSLHQRYPSLAGQPTEYLQAQLHAFAKGQRINPNMQPLAMTLTEEEILKLANHYAAQTPLENHWFKPDPALREQGERLATAGACTACHGEKLMGQALFPRLAGQGADYLQVQLDAFAEGRRVDPTGSMKAITATLSAEDRKALAHYLASLVPASK</sequence>
<reference evidence="9" key="1">
    <citation type="submission" date="2017-06" db="EMBL/GenBank/DDBJ databases">
        <authorList>
            <person name="Varghese N."/>
            <person name="Submissions S."/>
        </authorList>
    </citation>
    <scope>NUCLEOTIDE SEQUENCE [LARGE SCALE GENOMIC DNA]</scope>
    <source>
        <strain evidence="9">DSM 22348</strain>
    </source>
</reference>
<dbReference type="STRING" id="1215104.GCA_000730585_02364"/>
<keyword evidence="4" id="KW-0249">Electron transport</keyword>
<dbReference type="InterPro" id="IPR036909">
    <property type="entry name" value="Cyt_c-like_dom_sf"/>
</dbReference>
<dbReference type="GO" id="GO:0046872">
    <property type="term" value="F:metal ion binding"/>
    <property type="evidence" value="ECO:0007669"/>
    <property type="project" value="UniProtKB-KW"/>
</dbReference>
<dbReference type="InterPro" id="IPR050597">
    <property type="entry name" value="Cytochrome_c_Oxidase_Subunit"/>
</dbReference>
<evidence type="ECO:0000313" key="8">
    <source>
        <dbReference type="EMBL" id="SNT33689.1"/>
    </source>
</evidence>
<accession>A0A239LVF9</accession>
<dbReference type="AlphaFoldDB" id="A0A239LVF9"/>
<name>A0A239LVF9_9PSED</name>
<evidence type="ECO:0000256" key="6">
    <source>
        <dbReference type="PROSITE-ProRule" id="PRU00433"/>
    </source>
</evidence>
<dbReference type="GO" id="GO:0009055">
    <property type="term" value="F:electron transfer activity"/>
    <property type="evidence" value="ECO:0007669"/>
    <property type="project" value="InterPro"/>
</dbReference>
<keyword evidence="5 6" id="KW-0408">Iron</keyword>
<evidence type="ECO:0000313" key="9">
    <source>
        <dbReference type="Proteomes" id="UP000198407"/>
    </source>
</evidence>
<dbReference type="OrthoDB" id="9773456at2"/>
<dbReference type="PANTHER" id="PTHR33751">
    <property type="entry name" value="CBB3-TYPE CYTOCHROME C OXIDASE SUBUNIT FIXP"/>
    <property type="match status" value="1"/>
</dbReference>
<dbReference type="Pfam" id="PF00034">
    <property type="entry name" value="Cytochrom_C"/>
    <property type="match status" value="1"/>
</dbReference>
<feature type="domain" description="Cytochrome c" evidence="7">
    <location>
        <begin position="16"/>
        <end position="120"/>
    </location>
</feature>
<keyword evidence="9" id="KW-1185">Reference proteome</keyword>
<dbReference type="EMBL" id="FZOL01000042">
    <property type="protein sequence ID" value="SNT33689.1"/>
    <property type="molecule type" value="Genomic_DNA"/>
</dbReference>
<dbReference type="PANTHER" id="PTHR33751:SF9">
    <property type="entry name" value="CYTOCHROME C4"/>
    <property type="match status" value="1"/>
</dbReference>
<keyword evidence="2 6" id="KW-0349">Heme</keyword>
<organism evidence="8 9">
    <name type="scientific">Pseudomonas japonica</name>
    <dbReference type="NCBI Taxonomy" id="256466"/>
    <lineage>
        <taxon>Bacteria</taxon>
        <taxon>Pseudomonadati</taxon>
        <taxon>Pseudomonadota</taxon>
        <taxon>Gammaproteobacteria</taxon>
        <taxon>Pseudomonadales</taxon>
        <taxon>Pseudomonadaceae</taxon>
        <taxon>Pseudomonas</taxon>
    </lineage>
</organism>